<dbReference type="InterPro" id="IPR035965">
    <property type="entry name" value="PAS-like_dom_sf"/>
</dbReference>
<dbReference type="PROSITE" id="PS50112">
    <property type="entry name" value="PAS"/>
    <property type="match status" value="1"/>
</dbReference>
<accession>A0A8S0WWD0</accession>
<evidence type="ECO:0000259" key="6">
    <source>
        <dbReference type="PROSITE" id="PS50112"/>
    </source>
</evidence>
<evidence type="ECO:0000256" key="2">
    <source>
        <dbReference type="ARBA" id="ARBA00022840"/>
    </source>
</evidence>
<dbReference type="InterPro" id="IPR025944">
    <property type="entry name" value="Sigma_54_int_dom_CS"/>
</dbReference>
<evidence type="ECO:0000259" key="5">
    <source>
        <dbReference type="PROSITE" id="PS50045"/>
    </source>
</evidence>
<organism evidence="7">
    <name type="scientific">Acididesulfobacillus acetoxydans</name>
    <dbReference type="NCBI Taxonomy" id="1561005"/>
    <lineage>
        <taxon>Bacteria</taxon>
        <taxon>Bacillati</taxon>
        <taxon>Bacillota</taxon>
        <taxon>Clostridia</taxon>
        <taxon>Eubacteriales</taxon>
        <taxon>Peptococcaceae</taxon>
        <taxon>Acididesulfobacillus</taxon>
    </lineage>
</organism>
<dbReference type="Gene3D" id="1.10.8.60">
    <property type="match status" value="1"/>
</dbReference>
<evidence type="ECO:0000313" key="9">
    <source>
        <dbReference type="Proteomes" id="UP001071230"/>
    </source>
</evidence>
<dbReference type="PANTHER" id="PTHR32071:SF74">
    <property type="entry name" value="TRANSCRIPTIONAL ACTIVATOR ROCR"/>
    <property type="match status" value="1"/>
</dbReference>
<dbReference type="PROSITE" id="PS00688">
    <property type="entry name" value="SIGMA54_INTERACT_3"/>
    <property type="match status" value="1"/>
</dbReference>
<dbReference type="InterPro" id="IPR058031">
    <property type="entry name" value="AAA_lid_NorR"/>
</dbReference>
<dbReference type="EMBL" id="LR746496">
    <property type="protein sequence ID" value="CAA7600191.1"/>
    <property type="molecule type" value="Genomic_DNA"/>
</dbReference>
<dbReference type="Proteomes" id="UP001071230">
    <property type="component" value="Unassembled WGS sequence"/>
</dbReference>
<dbReference type="EMBL" id="CDGJ01000134">
    <property type="protein sequence ID" value="CEJ09569.1"/>
    <property type="molecule type" value="Genomic_DNA"/>
</dbReference>
<evidence type="ECO:0000256" key="1">
    <source>
        <dbReference type="ARBA" id="ARBA00022741"/>
    </source>
</evidence>
<evidence type="ECO:0000313" key="7">
    <source>
        <dbReference type="EMBL" id="CAA7600191.1"/>
    </source>
</evidence>
<evidence type="ECO:0000256" key="4">
    <source>
        <dbReference type="ARBA" id="ARBA00023163"/>
    </source>
</evidence>
<dbReference type="Proteomes" id="UP000836597">
    <property type="component" value="Chromosome"/>
</dbReference>
<dbReference type="KEGG" id="aacx:DEACI_0843"/>
<dbReference type="PANTHER" id="PTHR32071">
    <property type="entry name" value="TRANSCRIPTIONAL REGULATORY PROTEIN"/>
    <property type="match status" value="1"/>
</dbReference>
<dbReference type="SUPFAM" id="SSF52540">
    <property type="entry name" value="P-loop containing nucleoside triphosphate hydrolases"/>
    <property type="match status" value="1"/>
</dbReference>
<dbReference type="InterPro" id="IPR027417">
    <property type="entry name" value="P-loop_NTPase"/>
</dbReference>
<dbReference type="InterPro" id="IPR000014">
    <property type="entry name" value="PAS"/>
</dbReference>
<dbReference type="GO" id="GO:0043565">
    <property type="term" value="F:sequence-specific DNA binding"/>
    <property type="evidence" value="ECO:0007669"/>
    <property type="project" value="InterPro"/>
</dbReference>
<dbReference type="Pfam" id="PF25601">
    <property type="entry name" value="AAA_lid_14"/>
    <property type="match status" value="1"/>
</dbReference>
<name>A0A8S0WWD0_9FIRM</name>
<dbReference type="Gene3D" id="3.30.450.20">
    <property type="entry name" value="PAS domain"/>
    <property type="match status" value="1"/>
</dbReference>
<dbReference type="SUPFAM" id="SSF46689">
    <property type="entry name" value="Homeodomain-like"/>
    <property type="match status" value="1"/>
</dbReference>
<dbReference type="Pfam" id="PF00158">
    <property type="entry name" value="Sigma54_activat"/>
    <property type="match status" value="1"/>
</dbReference>
<dbReference type="AlphaFoldDB" id="A0A8S0WWD0"/>
<dbReference type="Pfam" id="PF00989">
    <property type="entry name" value="PAS"/>
    <property type="match status" value="1"/>
</dbReference>
<feature type="domain" description="PAS" evidence="6">
    <location>
        <begin position="18"/>
        <end position="69"/>
    </location>
</feature>
<dbReference type="SUPFAM" id="SSF55785">
    <property type="entry name" value="PYP-like sensor domain (PAS domain)"/>
    <property type="match status" value="1"/>
</dbReference>
<dbReference type="CDD" id="cd00009">
    <property type="entry name" value="AAA"/>
    <property type="match status" value="1"/>
</dbReference>
<dbReference type="Gene3D" id="3.40.50.300">
    <property type="entry name" value="P-loop containing nucleotide triphosphate hydrolases"/>
    <property type="match status" value="1"/>
</dbReference>
<dbReference type="SMART" id="SM00382">
    <property type="entry name" value="AAA"/>
    <property type="match status" value="1"/>
</dbReference>
<feature type="domain" description="Sigma-54 factor interaction" evidence="5">
    <location>
        <begin position="164"/>
        <end position="392"/>
    </location>
</feature>
<keyword evidence="9" id="KW-1185">Reference proteome</keyword>
<dbReference type="RefSeq" id="WP_240983898.1">
    <property type="nucleotide sequence ID" value="NZ_CDGJ01000134.1"/>
</dbReference>
<dbReference type="CDD" id="cd00130">
    <property type="entry name" value="PAS"/>
    <property type="match status" value="1"/>
</dbReference>
<dbReference type="PRINTS" id="PR01590">
    <property type="entry name" value="HTHFIS"/>
</dbReference>
<evidence type="ECO:0000313" key="8">
    <source>
        <dbReference type="EMBL" id="CEJ09569.1"/>
    </source>
</evidence>
<dbReference type="InterPro" id="IPR003593">
    <property type="entry name" value="AAA+_ATPase"/>
</dbReference>
<keyword evidence="1" id="KW-0547">Nucleotide-binding</keyword>
<dbReference type="FunFam" id="3.40.50.300:FF:000006">
    <property type="entry name" value="DNA-binding transcriptional regulator NtrC"/>
    <property type="match status" value="1"/>
</dbReference>
<dbReference type="GO" id="GO:0005524">
    <property type="term" value="F:ATP binding"/>
    <property type="evidence" value="ECO:0007669"/>
    <property type="project" value="UniProtKB-KW"/>
</dbReference>
<dbReference type="GO" id="GO:0006355">
    <property type="term" value="P:regulation of DNA-templated transcription"/>
    <property type="evidence" value="ECO:0007669"/>
    <property type="project" value="InterPro"/>
</dbReference>
<dbReference type="Pfam" id="PF02954">
    <property type="entry name" value="HTH_8"/>
    <property type="match status" value="1"/>
</dbReference>
<proteinExistence type="predicted"/>
<dbReference type="SMART" id="SM00091">
    <property type="entry name" value="PAS"/>
    <property type="match status" value="1"/>
</dbReference>
<reference evidence="8" key="1">
    <citation type="submission" date="2014-11" db="EMBL/GenBank/DDBJ databases">
        <authorList>
            <person name="Hornung B.V."/>
        </authorList>
    </citation>
    <scope>NUCLEOTIDE SEQUENCE</scope>
    <source>
        <strain evidence="8">INE</strain>
    </source>
</reference>
<keyword evidence="3" id="KW-0805">Transcription regulation</keyword>
<dbReference type="InterPro" id="IPR013767">
    <property type="entry name" value="PAS_fold"/>
</dbReference>
<keyword evidence="2" id="KW-0067">ATP-binding</keyword>
<dbReference type="InterPro" id="IPR002078">
    <property type="entry name" value="Sigma_54_int"/>
</dbReference>
<evidence type="ECO:0000256" key="3">
    <source>
        <dbReference type="ARBA" id="ARBA00023015"/>
    </source>
</evidence>
<dbReference type="PROSITE" id="PS00675">
    <property type="entry name" value="SIGMA54_INTERACT_1"/>
    <property type="match status" value="1"/>
</dbReference>
<dbReference type="PROSITE" id="PS50045">
    <property type="entry name" value="SIGMA54_INTERACT_4"/>
    <property type="match status" value="1"/>
</dbReference>
<sequence>MTEDKVTEDKVTEDKMTEDDWFVQVLDRLAEGIHIVNTEGVTLFYNRAMGRMEGLGPGDVLGKQLLSQFPSLSQETSTLWQVLRTREPVLGVSQTYLNPRGEKITSVNDSYPLFREGLFTGALEVARDLSHEAKLTERVALLQSRLRSSPAGSGDKPYYTFGDIKTQSSLMLKTLAKAEKAARSSVNVLISGETGTGKEMVAQSIHAASPRAGGPFVAQNCAAFPEGLLEGILFGTVRGSFTGALDRPGLFEQTQGGTILLDELDSMGWNLQAKLLRVLQEGKVRRLGDTRERELDVRFLATTNAPAHQSVKEGRLRPDLFYRLSVVDLYLPPLRERGRDVDLLIDYFLALYARLHARNVPRLLPAAAQALKEHDWPGNVRELAHVIEGGLVIAGEEFGLEELPNYLRCGTGRGSAKEAGTAGGDGERGGGAGYLSKVKESDFAGTKEQTSAANGNPGRQVGVSGCEAEERVANGFNFSPEMPSGMSLPERVEWLERRSIQAALAETRGNVTKAAFTLGISRQLLQYKMRRWSLWR</sequence>
<dbReference type="NCBIfam" id="TIGR00229">
    <property type="entry name" value="sensory_box"/>
    <property type="match status" value="1"/>
</dbReference>
<dbReference type="InterPro" id="IPR002197">
    <property type="entry name" value="HTH_Fis"/>
</dbReference>
<dbReference type="InterPro" id="IPR009057">
    <property type="entry name" value="Homeodomain-like_sf"/>
</dbReference>
<keyword evidence="4" id="KW-0804">Transcription</keyword>
<protein>
    <submittedName>
        <fullName evidence="8">Arginine utilization regulatory protein RocR</fullName>
    </submittedName>
    <submittedName>
        <fullName evidence="7">RNA polymerase sigma factor 54 interaction domain protein</fullName>
    </submittedName>
</protein>
<gene>
    <name evidence="7" type="ORF">DEACI_0843</name>
    <name evidence="8" type="ORF">DEACI_4054</name>
</gene>
<dbReference type="InterPro" id="IPR025662">
    <property type="entry name" value="Sigma_54_int_dom_ATP-bd_1"/>
</dbReference>
<reference evidence="7" key="2">
    <citation type="submission" date="2020-01" db="EMBL/GenBank/DDBJ databases">
        <authorList>
            <person name="Hornung B."/>
        </authorList>
    </citation>
    <scope>NUCLEOTIDE SEQUENCE</scope>
    <source>
        <strain evidence="7">PacBioINE</strain>
    </source>
</reference>
<dbReference type="Gene3D" id="1.10.10.60">
    <property type="entry name" value="Homeodomain-like"/>
    <property type="match status" value="1"/>
</dbReference>